<dbReference type="RefSeq" id="WP_289401311.1">
    <property type="nucleotide sequence ID" value="NZ_JAQIBC010000002.1"/>
</dbReference>
<name>A0ABT7QQC5_9BACT</name>
<keyword evidence="1" id="KW-0472">Membrane</keyword>
<proteinExistence type="predicted"/>
<keyword evidence="1" id="KW-1133">Transmembrane helix</keyword>
<protein>
    <submittedName>
        <fullName evidence="2">Uncharacterized protein</fullName>
    </submittedName>
</protein>
<dbReference type="Proteomes" id="UP001169066">
    <property type="component" value="Unassembled WGS sequence"/>
</dbReference>
<reference evidence="2" key="1">
    <citation type="submission" date="2023-01" db="EMBL/GenBank/DDBJ databases">
        <title>Sulfurovum sp. XTW-4 genome assembly.</title>
        <authorList>
            <person name="Wang J."/>
        </authorList>
    </citation>
    <scope>NUCLEOTIDE SEQUENCE</scope>
    <source>
        <strain evidence="2">XTW-4</strain>
    </source>
</reference>
<dbReference type="EMBL" id="JAQIBC010000002">
    <property type="protein sequence ID" value="MDM5263195.1"/>
    <property type="molecule type" value="Genomic_DNA"/>
</dbReference>
<evidence type="ECO:0000313" key="3">
    <source>
        <dbReference type="Proteomes" id="UP001169066"/>
    </source>
</evidence>
<evidence type="ECO:0000256" key="1">
    <source>
        <dbReference type="SAM" id="Phobius"/>
    </source>
</evidence>
<keyword evidence="3" id="KW-1185">Reference proteome</keyword>
<evidence type="ECO:0000313" key="2">
    <source>
        <dbReference type="EMBL" id="MDM5263195.1"/>
    </source>
</evidence>
<keyword evidence="1" id="KW-0812">Transmembrane</keyword>
<sequence>MGLTLIIVGLVISYFCWVQKREIDYIEKKNHENAIGTEGISDKRVKIHTKLLNNEKLTLSEGLNWYSYNIMYTALKCGFYGGFLLSFIGLVLFISVIFHFTFR</sequence>
<feature type="transmembrane region" description="Helical" evidence="1">
    <location>
        <begin position="79"/>
        <end position="102"/>
    </location>
</feature>
<gene>
    <name evidence="2" type="ORF">PF327_03220</name>
</gene>
<accession>A0ABT7QQC5</accession>
<organism evidence="2 3">
    <name type="scientific">Sulfurovum xiamenensis</name>
    <dbReference type="NCBI Taxonomy" id="3019066"/>
    <lineage>
        <taxon>Bacteria</taxon>
        <taxon>Pseudomonadati</taxon>
        <taxon>Campylobacterota</taxon>
        <taxon>Epsilonproteobacteria</taxon>
        <taxon>Campylobacterales</taxon>
        <taxon>Sulfurovaceae</taxon>
        <taxon>Sulfurovum</taxon>
    </lineage>
</organism>
<comment type="caution">
    <text evidence="2">The sequence shown here is derived from an EMBL/GenBank/DDBJ whole genome shotgun (WGS) entry which is preliminary data.</text>
</comment>